<dbReference type="GO" id="GO:0030018">
    <property type="term" value="C:Z disc"/>
    <property type="evidence" value="ECO:0007669"/>
    <property type="project" value="TreeGrafter"/>
</dbReference>
<organism evidence="8 9">
    <name type="scientific">Brachionus plicatilis</name>
    <name type="common">Marine rotifer</name>
    <name type="synonym">Brachionus muelleri</name>
    <dbReference type="NCBI Taxonomy" id="10195"/>
    <lineage>
        <taxon>Eukaryota</taxon>
        <taxon>Metazoa</taxon>
        <taxon>Spiralia</taxon>
        <taxon>Gnathifera</taxon>
        <taxon>Rotifera</taxon>
        <taxon>Eurotatoria</taxon>
        <taxon>Monogononta</taxon>
        <taxon>Pseudotrocha</taxon>
        <taxon>Ploima</taxon>
        <taxon>Brachionidae</taxon>
        <taxon>Brachionus</taxon>
    </lineage>
</organism>
<reference evidence="8 9" key="1">
    <citation type="journal article" date="2018" name="Sci. Rep.">
        <title>Genomic signatures of local adaptation to the degree of environmental predictability in rotifers.</title>
        <authorList>
            <person name="Franch-Gras L."/>
            <person name="Hahn C."/>
            <person name="Garcia-Roger E.M."/>
            <person name="Carmona M.J."/>
            <person name="Serra M."/>
            <person name="Gomez A."/>
        </authorList>
    </citation>
    <scope>NUCLEOTIDE SEQUENCE [LARGE SCALE GENOMIC DNA]</scope>
    <source>
        <strain evidence="8">HYR1</strain>
    </source>
</reference>
<evidence type="ECO:0000256" key="5">
    <source>
        <dbReference type="PROSITE-ProRule" id="PRU00125"/>
    </source>
</evidence>
<dbReference type="EMBL" id="REGN01000798">
    <property type="protein sequence ID" value="RNA38952.1"/>
    <property type="molecule type" value="Genomic_DNA"/>
</dbReference>
<dbReference type="SMART" id="SM00132">
    <property type="entry name" value="LIM"/>
    <property type="match status" value="3"/>
</dbReference>
<evidence type="ECO:0000313" key="9">
    <source>
        <dbReference type="Proteomes" id="UP000276133"/>
    </source>
</evidence>
<dbReference type="GO" id="GO:0003712">
    <property type="term" value="F:transcription coregulator activity"/>
    <property type="evidence" value="ECO:0007669"/>
    <property type="project" value="TreeGrafter"/>
</dbReference>
<keyword evidence="4 5" id="KW-0440">LIM domain</keyword>
<keyword evidence="9" id="KW-1185">Reference proteome</keyword>
<sequence length="214" mass="24215">MMNPLNIRCKRCGKSFDRGEQMSLYNNQYYHNSCFVCNFCDQSLAGMGFFTKPDGSFQCQRCHTYHAPKCFICNNSIPDGVKYNIYQGKHFHKDCFKCMKCNGMIPEGRSFIEHPEGFICLDCGKVTNHGNKGRALGRDPTSPSNATSSDQPHPSGREHICAKCVRPIPPNTVYGIYESKQYHQECFTCNRCSKNLVNTVCRRLGSAIVCKDCT</sequence>
<accession>A0A3M7STC6</accession>
<proteinExistence type="predicted"/>
<evidence type="ECO:0000313" key="8">
    <source>
        <dbReference type="EMBL" id="RNA38952.1"/>
    </source>
</evidence>
<dbReference type="Gene3D" id="2.10.110.10">
    <property type="entry name" value="Cysteine Rich Protein"/>
    <property type="match status" value="3"/>
</dbReference>
<evidence type="ECO:0000256" key="2">
    <source>
        <dbReference type="ARBA" id="ARBA00022737"/>
    </source>
</evidence>
<evidence type="ECO:0000256" key="3">
    <source>
        <dbReference type="ARBA" id="ARBA00022833"/>
    </source>
</evidence>
<dbReference type="InterPro" id="IPR001781">
    <property type="entry name" value="Znf_LIM"/>
</dbReference>
<dbReference type="PANTHER" id="PTHR24205:SF16">
    <property type="entry name" value="GH01042P-RELATED"/>
    <property type="match status" value="1"/>
</dbReference>
<evidence type="ECO:0000256" key="6">
    <source>
        <dbReference type="SAM" id="MobiDB-lite"/>
    </source>
</evidence>
<dbReference type="AlphaFoldDB" id="A0A3M7STC6"/>
<dbReference type="STRING" id="10195.A0A3M7STC6"/>
<protein>
    <submittedName>
        <fullName evidence="8">Four and a half LIM domains 1</fullName>
    </submittedName>
</protein>
<comment type="caution">
    <text evidence="8">The sequence shown here is derived from an EMBL/GenBank/DDBJ whole genome shotgun (WGS) entry which is preliminary data.</text>
</comment>
<evidence type="ECO:0000259" key="7">
    <source>
        <dbReference type="PROSITE" id="PS50023"/>
    </source>
</evidence>
<dbReference type="GO" id="GO:0005634">
    <property type="term" value="C:nucleus"/>
    <property type="evidence" value="ECO:0007669"/>
    <property type="project" value="TreeGrafter"/>
</dbReference>
<keyword evidence="1 5" id="KW-0479">Metal-binding</keyword>
<gene>
    <name evidence="8" type="ORF">BpHYR1_041629</name>
</gene>
<evidence type="ECO:0000256" key="4">
    <source>
        <dbReference type="ARBA" id="ARBA00023038"/>
    </source>
</evidence>
<keyword evidence="2" id="KW-0677">Repeat</keyword>
<dbReference type="PANTHER" id="PTHR24205">
    <property type="entry name" value="FOUR AND A HALF LIM DOMAINS PROTEIN"/>
    <property type="match status" value="1"/>
</dbReference>
<dbReference type="Proteomes" id="UP000276133">
    <property type="component" value="Unassembled WGS sequence"/>
</dbReference>
<dbReference type="SUPFAM" id="SSF57716">
    <property type="entry name" value="Glucocorticoid receptor-like (DNA-binding domain)"/>
    <property type="match status" value="1"/>
</dbReference>
<name>A0A3M7STC6_BRAPC</name>
<dbReference type="PROSITE" id="PS50023">
    <property type="entry name" value="LIM_DOMAIN_2"/>
    <property type="match status" value="2"/>
</dbReference>
<dbReference type="OrthoDB" id="274660at2759"/>
<feature type="region of interest" description="Disordered" evidence="6">
    <location>
        <begin position="134"/>
        <end position="155"/>
    </location>
</feature>
<dbReference type="PROSITE" id="PS00478">
    <property type="entry name" value="LIM_DOMAIN_1"/>
    <property type="match status" value="3"/>
</dbReference>
<keyword evidence="3 5" id="KW-0862">Zinc</keyword>
<feature type="domain" description="LIM zinc-binding" evidence="7">
    <location>
        <begin position="159"/>
        <end position="214"/>
    </location>
</feature>
<evidence type="ECO:0000256" key="1">
    <source>
        <dbReference type="ARBA" id="ARBA00022723"/>
    </source>
</evidence>
<dbReference type="Pfam" id="PF00412">
    <property type="entry name" value="LIM"/>
    <property type="match status" value="3"/>
</dbReference>
<dbReference type="GO" id="GO:0046872">
    <property type="term" value="F:metal ion binding"/>
    <property type="evidence" value="ECO:0007669"/>
    <property type="project" value="UniProtKB-KW"/>
</dbReference>
<feature type="domain" description="LIM zinc-binding" evidence="7">
    <location>
        <begin position="7"/>
        <end position="69"/>
    </location>
</feature>
<feature type="compositionally biased region" description="Polar residues" evidence="6">
    <location>
        <begin position="141"/>
        <end position="152"/>
    </location>
</feature>